<dbReference type="GO" id="GO:0004519">
    <property type="term" value="F:endonuclease activity"/>
    <property type="evidence" value="ECO:0007669"/>
    <property type="project" value="UniProtKB-KW"/>
</dbReference>
<keyword evidence="2" id="KW-0378">Hydrolase</keyword>
<accession>A0A1G6J4F1</accession>
<protein>
    <submittedName>
        <fullName evidence="2">Type II restriction endonuclease EcoO109I</fullName>
    </submittedName>
</protein>
<keyword evidence="2" id="KW-0255">Endonuclease</keyword>
<dbReference type="RefSeq" id="WP_090850157.1">
    <property type="nucleotide sequence ID" value="NZ_FMZM01000001.1"/>
</dbReference>
<keyword evidence="3" id="KW-1185">Reference proteome</keyword>
<proteinExistence type="predicted"/>
<dbReference type="AlphaFoldDB" id="A0A1G6J4F1"/>
<evidence type="ECO:0000313" key="2">
    <source>
        <dbReference type="EMBL" id="SDC13567.1"/>
    </source>
</evidence>
<gene>
    <name evidence="2" type="ORF">SAMN05421872_101368</name>
</gene>
<dbReference type="SUPFAM" id="SSF52980">
    <property type="entry name" value="Restriction endonuclease-like"/>
    <property type="match status" value="1"/>
</dbReference>
<keyword evidence="2" id="KW-0540">Nuclease</keyword>
<dbReference type="Pfam" id="PF14511">
    <property type="entry name" value="RE_EcoO109I"/>
    <property type="match status" value="1"/>
</dbReference>
<dbReference type="OrthoDB" id="5177147at2"/>
<dbReference type="InterPro" id="IPR032793">
    <property type="entry name" value="RE_EcoO109IR"/>
</dbReference>
<feature type="domain" description="Type II restriction endonuclease EcoO109IR" evidence="1">
    <location>
        <begin position="54"/>
        <end position="222"/>
    </location>
</feature>
<evidence type="ECO:0000313" key="3">
    <source>
        <dbReference type="Proteomes" id="UP000199034"/>
    </source>
</evidence>
<sequence length="281" mass="31486">MPHSLQETPDLADLLLDELEVPAETAEGLDLVAEVERLLGLPRGKAEFLVTESERLYVERMRERFSDIRVAERLKRTNPFLLRIRGARTVEDWATLQVQSALYSSEEEATGHLLEAIAKICFPGGREPTYTDDFDLETPGGGPDDIDGYQIKMSWDCMPMSSRKNLSNTIRQLERVYSDQGKTFTGYFAPCYGKATTTSPAGQAYVSMASREFWQRVGGGDDGFDVKVGEVCALLCSEFRAEVLETLVPQLVKSLVRAATPLIGDRDGNLDYSRLFRRINK</sequence>
<dbReference type="InterPro" id="IPR011335">
    <property type="entry name" value="Restrct_endonuc-II-like"/>
</dbReference>
<evidence type="ECO:0000259" key="1">
    <source>
        <dbReference type="Pfam" id="PF14511"/>
    </source>
</evidence>
<dbReference type="EMBL" id="FMZM01000001">
    <property type="protein sequence ID" value="SDC13567.1"/>
    <property type="molecule type" value="Genomic_DNA"/>
</dbReference>
<reference evidence="2 3" key="1">
    <citation type="submission" date="2016-10" db="EMBL/GenBank/DDBJ databases">
        <authorList>
            <person name="de Groot N.N."/>
        </authorList>
    </citation>
    <scope>NUCLEOTIDE SEQUENCE [LARGE SCALE GENOMIC DNA]</scope>
    <source>
        <strain evidence="2 3">CGMCC 4.6858</strain>
    </source>
</reference>
<name>A0A1G6J4F1_9ACTN</name>
<organism evidence="2 3">
    <name type="scientific">Nocardioides lianchengensis</name>
    <dbReference type="NCBI Taxonomy" id="1045774"/>
    <lineage>
        <taxon>Bacteria</taxon>
        <taxon>Bacillati</taxon>
        <taxon>Actinomycetota</taxon>
        <taxon>Actinomycetes</taxon>
        <taxon>Propionibacteriales</taxon>
        <taxon>Nocardioidaceae</taxon>
        <taxon>Nocardioides</taxon>
    </lineage>
</organism>
<dbReference type="Proteomes" id="UP000199034">
    <property type="component" value="Unassembled WGS sequence"/>
</dbReference>